<dbReference type="InterPro" id="IPR002347">
    <property type="entry name" value="SDR_fam"/>
</dbReference>
<dbReference type="PROSITE" id="PS00061">
    <property type="entry name" value="ADH_SHORT"/>
    <property type="match status" value="1"/>
</dbReference>
<sequence length="239" mass="25414">MPTYIVTGANRGLGLEFVRQLAKDTSDTIIATSRSSSTDHTDVKKVASEKTHFLTCDTASLNSIKSFVGEVKSALSGSKIDYLINNAGINTVPEQTALSINPSDLDEQIRVNVIGPAKTTQFLLEAGLLADNVRIVNMSSGLGSMAVSLSITPRKCATYSISKAALCALSVQQSGEVREKLKGAVVVAMDPGWVKTRMGGEGAVLEPEESIGGMLRCIHGLEEKSNGKFFTYTGAEVPW</sequence>
<dbReference type="InterPro" id="IPR036291">
    <property type="entry name" value="NAD(P)-bd_dom_sf"/>
</dbReference>
<evidence type="ECO:0000313" key="3">
    <source>
        <dbReference type="EMBL" id="OQN98008.1"/>
    </source>
</evidence>
<dbReference type="PANTHER" id="PTHR45458">
    <property type="entry name" value="SHORT-CHAIN DEHYDROGENASE/REDUCTASE SDR"/>
    <property type="match status" value="1"/>
</dbReference>
<dbReference type="SUPFAM" id="SSF51735">
    <property type="entry name" value="NAD(P)-binding Rossmann-fold domains"/>
    <property type="match status" value="1"/>
</dbReference>
<keyword evidence="1" id="KW-0521">NADP</keyword>
<reference evidence="4" key="1">
    <citation type="submission" date="2017-03" db="EMBL/GenBank/DDBJ databases">
        <title>Genomes of endolithic fungi from Antarctica.</title>
        <authorList>
            <person name="Coleine C."/>
            <person name="Masonjones S."/>
            <person name="Stajich J.E."/>
        </authorList>
    </citation>
    <scope>NUCLEOTIDE SEQUENCE [LARGE SCALE GENOMIC DNA]</scope>
    <source>
        <strain evidence="4">CCFEE 5527</strain>
    </source>
</reference>
<dbReference type="InterPro" id="IPR020904">
    <property type="entry name" value="Sc_DH/Rdtase_CS"/>
</dbReference>
<dbReference type="InParanoid" id="A0A1V8SFS1"/>
<comment type="similarity">
    <text evidence="2">Belongs to the short-chain dehydrogenases/reductases (SDR) family.</text>
</comment>
<protein>
    <recommendedName>
        <fullName evidence="5">NAD(P)-binding protein</fullName>
    </recommendedName>
</protein>
<dbReference type="CDD" id="cd05325">
    <property type="entry name" value="carb_red_sniffer_like_SDR_c"/>
    <property type="match status" value="1"/>
</dbReference>
<dbReference type="PANTHER" id="PTHR45458:SF1">
    <property type="entry name" value="SHORT CHAIN DEHYDROGENASE"/>
    <property type="match status" value="1"/>
</dbReference>
<comment type="caution">
    <text evidence="3">The sequence shown here is derived from an EMBL/GenBank/DDBJ whole genome shotgun (WGS) entry which is preliminary data.</text>
</comment>
<dbReference type="EMBL" id="NAJO01000049">
    <property type="protein sequence ID" value="OQN98008.1"/>
    <property type="molecule type" value="Genomic_DNA"/>
</dbReference>
<dbReference type="OrthoDB" id="5296at2759"/>
<accession>A0A1V8SFS1</accession>
<evidence type="ECO:0000256" key="2">
    <source>
        <dbReference type="RuleBase" id="RU000363"/>
    </source>
</evidence>
<evidence type="ECO:0000256" key="1">
    <source>
        <dbReference type="ARBA" id="ARBA00022857"/>
    </source>
</evidence>
<organism evidence="3 4">
    <name type="scientific">Cryoendolithus antarcticus</name>
    <dbReference type="NCBI Taxonomy" id="1507870"/>
    <lineage>
        <taxon>Eukaryota</taxon>
        <taxon>Fungi</taxon>
        <taxon>Dikarya</taxon>
        <taxon>Ascomycota</taxon>
        <taxon>Pezizomycotina</taxon>
        <taxon>Dothideomycetes</taxon>
        <taxon>Dothideomycetidae</taxon>
        <taxon>Cladosporiales</taxon>
        <taxon>Cladosporiaceae</taxon>
        <taxon>Cryoendolithus</taxon>
    </lineage>
</organism>
<dbReference type="Pfam" id="PF00106">
    <property type="entry name" value="adh_short"/>
    <property type="match status" value="1"/>
</dbReference>
<evidence type="ECO:0008006" key="5">
    <source>
        <dbReference type="Google" id="ProtNLM"/>
    </source>
</evidence>
<dbReference type="AlphaFoldDB" id="A0A1V8SFS1"/>
<dbReference type="Proteomes" id="UP000192596">
    <property type="component" value="Unassembled WGS sequence"/>
</dbReference>
<evidence type="ECO:0000313" key="4">
    <source>
        <dbReference type="Proteomes" id="UP000192596"/>
    </source>
</evidence>
<dbReference type="GO" id="GO:0016616">
    <property type="term" value="F:oxidoreductase activity, acting on the CH-OH group of donors, NAD or NADP as acceptor"/>
    <property type="evidence" value="ECO:0007669"/>
    <property type="project" value="TreeGrafter"/>
</dbReference>
<keyword evidence="4" id="KW-1185">Reference proteome</keyword>
<dbReference type="PRINTS" id="PR00081">
    <property type="entry name" value="GDHRDH"/>
</dbReference>
<dbReference type="PRINTS" id="PR00080">
    <property type="entry name" value="SDRFAMILY"/>
</dbReference>
<name>A0A1V8SFS1_9PEZI</name>
<gene>
    <name evidence="3" type="ORF">B0A48_16314</name>
</gene>
<dbReference type="InterPro" id="IPR052184">
    <property type="entry name" value="SDR_enzymes"/>
</dbReference>
<dbReference type="Gene3D" id="3.40.50.720">
    <property type="entry name" value="NAD(P)-binding Rossmann-like Domain"/>
    <property type="match status" value="1"/>
</dbReference>
<proteinExistence type="inferred from homology"/>